<gene>
    <name evidence="1" type="ORF">M430DRAFT_24628</name>
</gene>
<organism evidence="1 2">
    <name type="scientific">Amorphotheca resinae ATCC 22711</name>
    <dbReference type="NCBI Taxonomy" id="857342"/>
    <lineage>
        <taxon>Eukaryota</taxon>
        <taxon>Fungi</taxon>
        <taxon>Dikarya</taxon>
        <taxon>Ascomycota</taxon>
        <taxon>Pezizomycotina</taxon>
        <taxon>Leotiomycetes</taxon>
        <taxon>Helotiales</taxon>
        <taxon>Amorphothecaceae</taxon>
        <taxon>Amorphotheca</taxon>
    </lineage>
</organism>
<sequence>MSTVINAGRRHKAPPQLPTDDEIVVASERYPDVDEDRRGIKGFAYPKEAPIVFIKCDDEGFGIMEEIRNQAFVFDILEQMPQEDRAGIRVPEIYRVVKRDYKVHIVMDYVHGETVKELLEKGTPDDQLEECFDQIAKAIKLFLSIKVHAGTPPGPVGGGLIRHPLFRDCVASMEYASVDELQKHVFNVRTYAVLDYIGSLPGLLFRDHHFPSDTLSGNKSS</sequence>
<keyword evidence="2" id="KW-1185">Reference proteome</keyword>
<dbReference type="RefSeq" id="XP_024725806.1">
    <property type="nucleotide sequence ID" value="XM_024865107.1"/>
</dbReference>
<dbReference type="AlphaFoldDB" id="A0A2T3BFW2"/>
<dbReference type="SUPFAM" id="SSF56112">
    <property type="entry name" value="Protein kinase-like (PK-like)"/>
    <property type="match status" value="1"/>
</dbReference>
<dbReference type="STRING" id="857342.A0A2T3BFW2"/>
<evidence type="ECO:0000313" key="1">
    <source>
        <dbReference type="EMBL" id="PSS28281.1"/>
    </source>
</evidence>
<dbReference type="InParanoid" id="A0A2T3BFW2"/>
<accession>A0A2T3BFW2</accession>
<dbReference type="EMBL" id="KZ679006">
    <property type="protein sequence ID" value="PSS28281.1"/>
    <property type="molecule type" value="Genomic_DNA"/>
</dbReference>
<dbReference type="GeneID" id="36573188"/>
<dbReference type="Proteomes" id="UP000241818">
    <property type="component" value="Unassembled WGS sequence"/>
</dbReference>
<reference evidence="1 2" key="1">
    <citation type="journal article" date="2018" name="New Phytol.">
        <title>Comparative genomics and transcriptomics depict ericoid mycorrhizal fungi as versatile saprotrophs and plant mutualists.</title>
        <authorList>
            <person name="Martino E."/>
            <person name="Morin E."/>
            <person name="Grelet G.A."/>
            <person name="Kuo A."/>
            <person name="Kohler A."/>
            <person name="Daghino S."/>
            <person name="Barry K.W."/>
            <person name="Cichocki N."/>
            <person name="Clum A."/>
            <person name="Dockter R.B."/>
            <person name="Hainaut M."/>
            <person name="Kuo R.C."/>
            <person name="LaButti K."/>
            <person name="Lindahl B.D."/>
            <person name="Lindquist E.A."/>
            <person name="Lipzen A."/>
            <person name="Khouja H.R."/>
            <person name="Magnuson J."/>
            <person name="Murat C."/>
            <person name="Ohm R.A."/>
            <person name="Singer S.W."/>
            <person name="Spatafora J.W."/>
            <person name="Wang M."/>
            <person name="Veneault-Fourrey C."/>
            <person name="Henrissat B."/>
            <person name="Grigoriev I.V."/>
            <person name="Martin F.M."/>
            <person name="Perotto S."/>
        </authorList>
    </citation>
    <scope>NUCLEOTIDE SEQUENCE [LARGE SCALE GENOMIC DNA]</scope>
    <source>
        <strain evidence="1 2">ATCC 22711</strain>
    </source>
</reference>
<name>A0A2T3BFW2_AMORE</name>
<evidence type="ECO:0008006" key="3">
    <source>
        <dbReference type="Google" id="ProtNLM"/>
    </source>
</evidence>
<dbReference type="OrthoDB" id="3250044at2759"/>
<proteinExistence type="predicted"/>
<evidence type="ECO:0000313" key="2">
    <source>
        <dbReference type="Proteomes" id="UP000241818"/>
    </source>
</evidence>
<protein>
    <recommendedName>
        <fullName evidence="3">Protein kinase domain-containing protein</fullName>
    </recommendedName>
</protein>
<dbReference type="InterPro" id="IPR011009">
    <property type="entry name" value="Kinase-like_dom_sf"/>
</dbReference>